<protein>
    <recommendedName>
        <fullName evidence="3">phosphoserine phosphatase</fullName>
        <ecNumber evidence="3">3.1.3.3</ecNumber>
    </recommendedName>
</protein>
<dbReference type="InterPro" id="IPR050582">
    <property type="entry name" value="HAD-like_SerB"/>
</dbReference>
<dbReference type="STRING" id="1542390.KX01_1810"/>
<sequence length="217" mass="24680">MKNIIFDFDSTLIKGESLEILLEPILAQEPQKLIEIEKITNMGMSGDIDFKTSLEKRLAIAKPTKKAIDNFVKSYCPNIFSKGMVELINKMHKYKYNVWIFSGGLADSIRPFAEHLNIPKENIYAVEVEWDGKGEFIKLNSSNGAAESKTTAMDKIKDKFKNIESIVVGDGYTDYQLYEKGYVDKFVAYAEHAQRENVLAKAKYIAKDSKELEALLF</sequence>
<dbReference type="GO" id="GO:0005737">
    <property type="term" value="C:cytoplasm"/>
    <property type="evidence" value="ECO:0007669"/>
    <property type="project" value="TreeGrafter"/>
</dbReference>
<gene>
    <name evidence="11" type="ORF">KX01_1810</name>
</gene>
<dbReference type="AlphaFoldDB" id="A0A1J0KRL0"/>
<evidence type="ECO:0000256" key="2">
    <source>
        <dbReference type="ARBA" id="ARBA00005135"/>
    </source>
</evidence>
<dbReference type="InterPro" id="IPR036412">
    <property type="entry name" value="HAD-like_sf"/>
</dbReference>
<name>A0A1J0KRL0_9GAMM</name>
<dbReference type="SUPFAM" id="SSF56784">
    <property type="entry name" value="HAD-like"/>
    <property type="match status" value="1"/>
</dbReference>
<evidence type="ECO:0000256" key="6">
    <source>
        <dbReference type="ARBA" id="ARBA00022801"/>
    </source>
</evidence>
<dbReference type="EMBL" id="CP009654">
    <property type="protein sequence ID" value="APC96408.1"/>
    <property type="molecule type" value="Genomic_DNA"/>
</dbReference>
<dbReference type="PANTHER" id="PTHR43344">
    <property type="entry name" value="PHOSPHOSERINE PHOSPHATASE"/>
    <property type="match status" value="1"/>
</dbReference>
<evidence type="ECO:0000256" key="9">
    <source>
        <dbReference type="ARBA" id="ARBA00048138"/>
    </source>
</evidence>
<evidence type="ECO:0000256" key="7">
    <source>
        <dbReference type="ARBA" id="ARBA00022842"/>
    </source>
</evidence>
<evidence type="ECO:0000256" key="1">
    <source>
        <dbReference type="ARBA" id="ARBA00001946"/>
    </source>
</evidence>
<dbReference type="PANTHER" id="PTHR43344:SF2">
    <property type="entry name" value="PHOSPHOSERINE PHOSPHATASE"/>
    <property type="match status" value="1"/>
</dbReference>
<dbReference type="Gene3D" id="1.10.150.210">
    <property type="entry name" value="Phosphoserine phosphatase, domain 2"/>
    <property type="match status" value="1"/>
</dbReference>
<dbReference type="GO" id="GO:0006564">
    <property type="term" value="P:L-serine biosynthetic process"/>
    <property type="evidence" value="ECO:0007669"/>
    <property type="project" value="UniProtKB-KW"/>
</dbReference>
<dbReference type="OrthoDB" id="9790031at2"/>
<evidence type="ECO:0000313" key="12">
    <source>
        <dbReference type="Proteomes" id="UP000182521"/>
    </source>
</evidence>
<dbReference type="EC" id="3.1.3.3" evidence="3"/>
<dbReference type="InterPro" id="IPR023214">
    <property type="entry name" value="HAD_sf"/>
</dbReference>
<comment type="pathway">
    <text evidence="2">Amino-acid biosynthesis; L-serine biosynthesis; L-serine from 3-phospho-D-glycerate: step 3/3.</text>
</comment>
<evidence type="ECO:0000256" key="8">
    <source>
        <dbReference type="ARBA" id="ARBA00023299"/>
    </source>
</evidence>
<dbReference type="NCBIfam" id="TIGR01488">
    <property type="entry name" value="HAD-SF-IB"/>
    <property type="match status" value="1"/>
</dbReference>
<keyword evidence="5" id="KW-0479">Metal-binding</keyword>
<dbReference type="Proteomes" id="UP000182521">
    <property type="component" value="Chromosome"/>
</dbReference>
<organism evidence="11 12">
    <name type="scientific">Francisella frigiditurris</name>
    <dbReference type="NCBI Taxonomy" id="1542390"/>
    <lineage>
        <taxon>Bacteria</taxon>
        <taxon>Pseudomonadati</taxon>
        <taxon>Pseudomonadota</taxon>
        <taxon>Gammaproteobacteria</taxon>
        <taxon>Thiotrichales</taxon>
        <taxon>Francisellaceae</taxon>
        <taxon>Francisella</taxon>
    </lineage>
</organism>
<comment type="catalytic activity">
    <reaction evidence="10">
        <text>O-phospho-D-serine + H2O = D-serine + phosphate</text>
        <dbReference type="Rhea" id="RHEA:24873"/>
        <dbReference type="ChEBI" id="CHEBI:15377"/>
        <dbReference type="ChEBI" id="CHEBI:35247"/>
        <dbReference type="ChEBI" id="CHEBI:43474"/>
        <dbReference type="ChEBI" id="CHEBI:58680"/>
        <dbReference type="EC" id="3.1.3.3"/>
    </reaction>
</comment>
<comment type="cofactor">
    <cofactor evidence="1">
        <name>Mg(2+)</name>
        <dbReference type="ChEBI" id="CHEBI:18420"/>
    </cofactor>
</comment>
<evidence type="ECO:0000256" key="5">
    <source>
        <dbReference type="ARBA" id="ARBA00022723"/>
    </source>
</evidence>
<dbReference type="Gene3D" id="3.40.50.1000">
    <property type="entry name" value="HAD superfamily/HAD-like"/>
    <property type="match status" value="1"/>
</dbReference>
<comment type="catalytic activity">
    <reaction evidence="9">
        <text>O-phospho-L-serine + H2O = L-serine + phosphate</text>
        <dbReference type="Rhea" id="RHEA:21208"/>
        <dbReference type="ChEBI" id="CHEBI:15377"/>
        <dbReference type="ChEBI" id="CHEBI:33384"/>
        <dbReference type="ChEBI" id="CHEBI:43474"/>
        <dbReference type="ChEBI" id="CHEBI:57524"/>
        <dbReference type="EC" id="3.1.3.3"/>
    </reaction>
</comment>
<dbReference type="Pfam" id="PF12710">
    <property type="entry name" value="HAD"/>
    <property type="match status" value="1"/>
</dbReference>
<evidence type="ECO:0000256" key="3">
    <source>
        <dbReference type="ARBA" id="ARBA00012640"/>
    </source>
</evidence>
<keyword evidence="7" id="KW-0460">Magnesium</keyword>
<dbReference type="KEGG" id="frc:KX01_1810"/>
<dbReference type="RefSeq" id="WP_071664659.1">
    <property type="nucleotide sequence ID" value="NZ_CP009654.1"/>
</dbReference>
<proteinExistence type="predicted"/>
<accession>A0A1J0KRL0</accession>
<keyword evidence="6 11" id="KW-0378">Hydrolase</keyword>
<reference evidence="12" key="1">
    <citation type="submission" date="2014-10" db="EMBL/GenBank/DDBJ databases">
        <authorList>
            <person name="Kuske C.R."/>
            <person name="Challacombe J.F."/>
            <person name="Daligault H.E."/>
            <person name="Davenport K.W."/>
            <person name="Johnson S.L."/>
            <person name="Siddaramappa S."/>
            <person name="Petersen J.M."/>
        </authorList>
    </citation>
    <scope>NUCLEOTIDE SEQUENCE [LARGE SCALE GENOMIC DNA]</scope>
    <source>
        <strain evidence="12">CA97-1460</strain>
    </source>
</reference>
<keyword evidence="4" id="KW-0028">Amino-acid biosynthesis</keyword>
<evidence type="ECO:0000256" key="4">
    <source>
        <dbReference type="ARBA" id="ARBA00022605"/>
    </source>
</evidence>
<dbReference type="GO" id="GO:0036424">
    <property type="term" value="F:L-phosphoserine phosphatase activity"/>
    <property type="evidence" value="ECO:0007669"/>
    <property type="project" value="TreeGrafter"/>
</dbReference>
<evidence type="ECO:0000256" key="10">
    <source>
        <dbReference type="ARBA" id="ARBA00048523"/>
    </source>
</evidence>
<dbReference type="GO" id="GO:0000287">
    <property type="term" value="F:magnesium ion binding"/>
    <property type="evidence" value="ECO:0007669"/>
    <property type="project" value="TreeGrafter"/>
</dbReference>
<keyword evidence="8" id="KW-0718">Serine biosynthesis</keyword>
<keyword evidence="12" id="KW-1185">Reference proteome</keyword>
<evidence type="ECO:0000313" key="11">
    <source>
        <dbReference type="EMBL" id="APC96408.1"/>
    </source>
</evidence>